<feature type="domain" description="Jacalin-type lectin" evidence="3">
    <location>
        <begin position="316"/>
        <end position="464"/>
    </location>
</feature>
<dbReference type="Gene3D" id="2.100.10.30">
    <property type="entry name" value="Jacalin-like lectin domain"/>
    <property type="match status" value="1"/>
</dbReference>
<dbReference type="Proteomes" id="UP000521872">
    <property type="component" value="Unassembled WGS sequence"/>
</dbReference>
<feature type="compositionally biased region" description="Polar residues" evidence="1">
    <location>
        <begin position="365"/>
        <end position="376"/>
    </location>
</feature>
<dbReference type="PANTHER" id="PTHR16320">
    <property type="entry name" value="SPHINGOMYELINASE FAMILY MEMBER"/>
    <property type="match status" value="1"/>
</dbReference>
<comment type="caution">
    <text evidence="5">The sequence shown here is derived from an EMBL/GenBank/DDBJ whole genome shotgun (WGS) entry which is preliminary data.</text>
</comment>
<protein>
    <recommendedName>
        <fullName evidence="7">Jacalin-type lectin domain-containing protein</fullName>
    </recommendedName>
</protein>
<dbReference type="GO" id="GO:0004767">
    <property type="term" value="F:sphingomyelin phosphodiesterase activity"/>
    <property type="evidence" value="ECO:0007669"/>
    <property type="project" value="InterPro"/>
</dbReference>
<keyword evidence="6" id="KW-1185">Reference proteome</keyword>
<evidence type="ECO:0000259" key="3">
    <source>
        <dbReference type="Pfam" id="PF01419"/>
    </source>
</evidence>
<evidence type="ECO:0008006" key="7">
    <source>
        <dbReference type="Google" id="ProtNLM"/>
    </source>
</evidence>
<dbReference type="Gene3D" id="3.60.10.10">
    <property type="entry name" value="Endonuclease/exonuclease/phosphatase"/>
    <property type="match status" value="1"/>
</dbReference>
<dbReference type="InterPro" id="IPR038772">
    <property type="entry name" value="Sph/SMPD2-like"/>
</dbReference>
<accession>A0A8H4QQ02</accession>
<evidence type="ECO:0000313" key="6">
    <source>
        <dbReference type="Proteomes" id="UP000521872"/>
    </source>
</evidence>
<gene>
    <name evidence="5" type="ORF">D9613_002568</name>
</gene>
<proteinExistence type="predicted"/>
<dbReference type="AlphaFoldDB" id="A0A8H4QQ02"/>
<dbReference type="Pfam" id="PF01419">
    <property type="entry name" value="Jacalin"/>
    <property type="match status" value="1"/>
</dbReference>
<dbReference type="InterPro" id="IPR000300">
    <property type="entry name" value="IPPc"/>
</dbReference>
<dbReference type="PANTHER" id="PTHR16320:SF1">
    <property type="entry name" value="SPHINGOMYELINASE DDB_G0288017"/>
    <property type="match status" value="1"/>
</dbReference>
<keyword evidence="2" id="KW-0732">Signal</keyword>
<dbReference type="EMBL" id="JAACJL010000044">
    <property type="protein sequence ID" value="KAF4614874.1"/>
    <property type="molecule type" value="Genomic_DNA"/>
</dbReference>
<evidence type="ECO:0000256" key="1">
    <source>
        <dbReference type="SAM" id="MobiDB-lite"/>
    </source>
</evidence>
<dbReference type="InterPro" id="IPR036404">
    <property type="entry name" value="Jacalin-like_lectin_dom_sf"/>
</dbReference>
<dbReference type="Pfam" id="PF22669">
    <property type="entry name" value="Exo_endo_phos2"/>
    <property type="match status" value="1"/>
</dbReference>
<sequence>MKMLQKFLLLLGSVQLALVAAQTSGNFSILSYNVAGLPELLSSGDPATNTPLISSRLKAYNIINVQEDFNYHAALYASDTHAYRTPTSGGAGLGSGLNTLSDFPYADLNRVKWDACNLNSGDCITPKGFTFARVSVSVADAAGGFLVDVYNLHTDAGSDEGDISARAKNFAQVAAYIQKSSVGMPVIVMGDTNARYTRPGDSESLHSFLSTTGLTDLWVSKIRGGSFPSSGADDLVCQFPFPVGTSQADMNACEVVDKIFVRGNPALSFSFPRSTYANAHTAFIDASGAPLSDHYPILSTLVWELSPYVHMGDAVVGGPHGDAFNDLVDLFPTSQPPIASSAVPRLTSITLRGANRLDAISHTVQLPSTTSPAPSKTLTHGGTGGSPSTLTLSSNERITQIKACSGKHNSRTRVFYIELTTNTGRAVSAGKQTGDCVVMNAPGASAAAWGLVGFYGRSGDEVDRVAPLWAVVQ</sequence>
<reference evidence="5 6" key="1">
    <citation type="submission" date="2019-12" db="EMBL/GenBank/DDBJ databases">
        <authorList>
            <person name="Floudas D."/>
            <person name="Bentzer J."/>
            <person name="Ahren D."/>
            <person name="Johansson T."/>
            <person name="Persson P."/>
            <person name="Tunlid A."/>
        </authorList>
    </citation>
    <scope>NUCLEOTIDE SEQUENCE [LARGE SCALE GENOMIC DNA]</scope>
    <source>
        <strain evidence="5 6">CBS 102.39</strain>
    </source>
</reference>
<dbReference type="InterPro" id="IPR036691">
    <property type="entry name" value="Endo/exonu/phosph_ase_sf"/>
</dbReference>
<name>A0A8H4QQ02_9AGAR</name>
<dbReference type="GO" id="GO:0046856">
    <property type="term" value="P:phosphatidylinositol dephosphorylation"/>
    <property type="evidence" value="ECO:0007669"/>
    <property type="project" value="InterPro"/>
</dbReference>
<feature type="chain" id="PRO_5034277748" description="Jacalin-type lectin domain-containing protein" evidence="2">
    <location>
        <begin position="22"/>
        <end position="473"/>
    </location>
</feature>
<evidence type="ECO:0000256" key="2">
    <source>
        <dbReference type="SAM" id="SignalP"/>
    </source>
</evidence>
<feature type="signal peptide" evidence="2">
    <location>
        <begin position="1"/>
        <end position="21"/>
    </location>
</feature>
<evidence type="ECO:0000313" key="5">
    <source>
        <dbReference type="EMBL" id="KAF4614874.1"/>
    </source>
</evidence>
<evidence type="ECO:0000259" key="4">
    <source>
        <dbReference type="Pfam" id="PF22669"/>
    </source>
</evidence>
<dbReference type="GO" id="GO:0016791">
    <property type="term" value="F:phosphatase activity"/>
    <property type="evidence" value="ECO:0007669"/>
    <property type="project" value="InterPro"/>
</dbReference>
<dbReference type="SUPFAM" id="SSF51101">
    <property type="entry name" value="Mannose-binding lectins"/>
    <property type="match status" value="1"/>
</dbReference>
<organism evidence="5 6">
    <name type="scientific">Agrocybe pediades</name>
    <dbReference type="NCBI Taxonomy" id="84607"/>
    <lineage>
        <taxon>Eukaryota</taxon>
        <taxon>Fungi</taxon>
        <taxon>Dikarya</taxon>
        <taxon>Basidiomycota</taxon>
        <taxon>Agaricomycotina</taxon>
        <taxon>Agaricomycetes</taxon>
        <taxon>Agaricomycetidae</taxon>
        <taxon>Agaricales</taxon>
        <taxon>Agaricineae</taxon>
        <taxon>Strophariaceae</taxon>
        <taxon>Agrocybe</taxon>
    </lineage>
</organism>
<feature type="domain" description="Inositol polyphosphate-related phosphatase" evidence="4">
    <location>
        <begin position="58"/>
        <end position="217"/>
    </location>
</feature>
<dbReference type="GO" id="GO:0005737">
    <property type="term" value="C:cytoplasm"/>
    <property type="evidence" value="ECO:0007669"/>
    <property type="project" value="TreeGrafter"/>
</dbReference>
<feature type="region of interest" description="Disordered" evidence="1">
    <location>
        <begin position="365"/>
        <end position="388"/>
    </location>
</feature>
<dbReference type="SUPFAM" id="SSF56219">
    <property type="entry name" value="DNase I-like"/>
    <property type="match status" value="1"/>
</dbReference>
<dbReference type="InterPro" id="IPR001229">
    <property type="entry name" value="Jacalin-like_lectin_dom"/>
</dbReference>